<dbReference type="InterPro" id="IPR036250">
    <property type="entry name" value="AcylCo_DH-like_C"/>
</dbReference>
<gene>
    <name evidence="7" type="ORF">S12H4_40187</name>
</gene>
<sequence length="194" mass="21388">KVGYREKTMGLRGLTCNALYFDDCRVPAENLLGGEGQGFKIAMKALDFSRLSLSAICLGAAQAAVQAGVQFAIEHEEFGGPIALKQAIQNSIADTAAEVEALRYLVYHTAWLADKGEPYTRDASIAKLIGAEVAMRAADKMLQVHGGFGYMKEYAIERMYRDFRALRIMEGTSEIQRFVIARDIFKEKGLAIKP</sequence>
<comment type="similarity">
    <text evidence="2">Belongs to the acyl-CoA dehydrogenase family.</text>
</comment>
<feature type="non-terminal residue" evidence="7">
    <location>
        <position position="1"/>
    </location>
</feature>
<dbReference type="FunFam" id="1.20.140.10:FF:000001">
    <property type="entry name" value="Acyl-CoA dehydrogenase"/>
    <property type="match status" value="1"/>
</dbReference>
<dbReference type="PANTHER" id="PTHR43884">
    <property type="entry name" value="ACYL-COA DEHYDROGENASE"/>
    <property type="match status" value="1"/>
</dbReference>
<proteinExistence type="inferred from homology"/>
<keyword evidence="3" id="KW-0285">Flavoprotein</keyword>
<evidence type="ECO:0000256" key="5">
    <source>
        <dbReference type="ARBA" id="ARBA00023002"/>
    </source>
</evidence>
<dbReference type="Gene3D" id="2.40.110.10">
    <property type="entry name" value="Butyryl-CoA Dehydrogenase, subunit A, domain 2"/>
    <property type="match status" value="1"/>
</dbReference>
<keyword evidence="4" id="KW-0274">FAD</keyword>
<dbReference type="PANTHER" id="PTHR43884:SF12">
    <property type="entry name" value="ISOVALERYL-COA DEHYDROGENASE, MITOCHONDRIAL-RELATED"/>
    <property type="match status" value="1"/>
</dbReference>
<keyword evidence="5" id="KW-0560">Oxidoreductase</keyword>
<dbReference type="InterPro" id="IPR009075">
    <property type="entry name" value="AcylCo_DH/oxidase_C"/>
</dbReference>
<protein>
    <recommendedName>
        <fullName evidence="6">Acyl-CoA dehydrogenase/oxidase C-terminal domain-containing protein</fullName>
    </recommendedName>
</protein>
<dbReference type="InterPro" id="IPR046373">
    <property type="entry name" value="Acyl-CoA_Oxase/DH_mid-dom_sf"/>
</dbReference>
<organism evidence="7">
    <name type="scientific">marine sediment metagenome</name>
    <dbReference type="NCBI Taxonomy" id="412755"/>
    <lineage>
        <taxon>unclassified sequences</taxon>
        <taxon>metagenomes</taxon>
        <taxon>ecological metagenomes</taxon>
    </lineage>
</organism>
<dbReference type="EMBL" id="BARW01024372">
    <property type="protein sequence ID" value="GAI91069.1"/>
    <property type="molecule type" value="Genomic_DNA"/>
</dbReference>
<dbReference type="GO" id="GO:0003995">
    <property type="term" value="F:acyl-CoA dehydrogenase activity"/>
    <property type="evidence" value="ECO:0007669"/>
    <property type="project" value="InterPro"/>
</dbReference>
<dbReference type="SUPFAM" id="SSF56645">
    <property type="entry name" value="Acyl-CoA dehydrogenase NM domain-like"/>
    <property type="match status" value="1"/>
</dbReference>
<dbReference type="PROSITE" id="PS00073">
    <property type="entry name" value="ACYL_COA_DH_2"/>
    <property type="match status" value="1"/>
</dbReference>
<dbReference type="SUPFAM" id="SSF47203">
    <property type="entry name" value="Acyl-CoA dehydrogenase C-terminal domain-like"/>
    <property type="match status" value="1"/>
</dbReference>
<comment type="caution">
    <text evidence="7">The sequence shown here is derived from an EMBL/GenBank/DDBJ whole genome shotgun (WGS) entry which is preliminary data.</text>
</comment>
<dbReference type="Pfam" id="PF00441">
    <property type="entry name" value="Acyl-CoA_dh_1"/>
    <property type="match status" value="1"/>
</dbReference>
<evidence type="ECO:0000256" key="1">
    <source>
        <dbReference type="ARBA" id="ARBA00001974"/>
    </source>
</evidence>
<evidence type="ECO:0000256" key="4">
    <source>
        <dbReference type="ARBA" id="ARBA00022827"/>
    </source>
</evidence>
<dbReference type="InterPro" id="IPR006089">
    <property type="entry name" value="Acyl-CoA_DH_CS"/>
</dbReference>
<feature type="domain" description="Acyl-CoA dehydrogenase/oxidase C-terminal" evidence="6">
    <location>
        <begin position="36"/>
        <end position="184"/>
    </location>
</feature>
<name>X1UFG6_9ZZZZ</name>
<dbReference type="Gene3D" id="1.20.140.10">
    <property type="entry name" value="Butyryl-CoA Dehydrogenase, subunit A, domain 3"/>
    <property type="match status" value="1"/>
</dbReference>
<comment type="cofactor">
    <cofactor evidence="1">
        <name>FAD</name>
        <dbReference type="ChEBI" id="CHEBI:57692"/>
    </cofactor>
</comment>
<evidence type="ECO:0000256" key="3">
    <source>
        <dbReference type="ARBA" id="ARBA00022630"/>
    </source>
</evidence>
<evidence type="ECO:0000259" key="6">
    <source>
        <dbReference type="Pfam" id="PF00441"/>
    </source>
</evidence>
<reference evidence="7" key="1">
    <citation type="journal article" date="2014" name="Front. Microbiol.">
        <title>High frequency of phylogenetically diverse reductive dehalogenase-homologous genes in deep subseafloor sedimentary metagenomes.</title>
        <authorList>
            <person name="Kawai M."/>
            <person name="Futagami T."/>
            <person name="Toyoda A."/>
            <person name="Takaki Y."/>
            <person name="Nishi S."/>
            <person name="Hori S."/>
            <person name="Arai W."/>
            <person name="Tsubouchi T."/>
            <person name="Morono Y."/>
            <person name="Uchiyama I."/>
            <person name="Ito T."/>
            <person name="Fujiyama A."/>
            <person name="Inagaki F."/>
            <person name="Takami H."/>
        </authorList>
    </citation>
    <scope>NUCLEOTIDE SEQUENCE</scope>
    <source>
        <strain evidence="7">Expedition CK06-06</strain>
    </source>
</reference>
<dbReference type="InterPro" id="IPR009100">
    <property type="entry name" value="AcylCoA_DH/oxidase_NM_dom_sf"/>
</dbReference>
<dbReference type="AlphaFoldDB" id="X1UFG6"/>
<accession>X1UFG6</accession>
<evidence type="ECO:0000313" key="7">
    <source>
        <dbReference type="EMBL" id="GAI91069.1"/>
    </source>
</evidence>
<evidence type="ECO:0000256" key="2">
    <source>
        <dbReference type="ARBA" id="ARBA00009347"/>
    </source>
</evidence>